<dbReference type="OrthoDB" id="5469508at2"/>
<sequence length="374" mass="39663">MKKTFRLSALFAAATLAFGMTTSAQADVVKIGFIGPITGPLTQYGDMVLEGMSTAIETVNDAGGINGNTFEIVRVDDACEPKQGPIAANNIINQEVSFVVGPVCTGATVAAANILDEHGVVTITPSGTGPVITDDKDFHFIFRSIGRDDQQGPAAAKYIIDVAKPERLAVIHDKQSYGQGIAASVRDEAKKAGINVVMFEGINAGESDYSAILTSLRSADVDFVYFGGYHPEMGLLLRQARELGFEAPLMGPEGVGNPDVNAIAGDAVEGMLLTLPADYSARPENAEIVQAFKDKGRNPSGAFQLTAYAATQAILKGIEQTNSTDPEAVADWLHENSVPTVLGDISWTEQGDLTEFVFDVFKWHADGSKSLATE</sequence>
<dbReference type="Gene3D" id="3.40.50.2300">
    <property type="match status" value="2"/>
</dbReference>
<evidence type="ECO:0000313" key="10">
    <source>
        <dbReference type="Proteomes" id="UP000594903"/>
    </source>
</evidence>
<evidence type="ECO:0000256" key="1">
    <source>
        <dbReference type="ARBA" id="ARBA00010062"/>
    </source>
</evidence>
<dbReference type="NCBIfam" id="NF011933">
    <property type="entry name" value="PRK15404.1"/>
    <property type="match status" value="1"/>
</dbReference>
<evidence type="ECO:0000313" key="8">
    <source>
        <dbReference type="EMBL" id="SUA57764.1"/>
    </source>
</evidence>
<gene>
    <name evidence="8" type="primary">braC</name>
    <name evidence="7" type="ORF">I6G29_12145</name>
    <name evidence="8" type="ORF">NCTC11997_02503</name>
</gene>
<dbReference type="GO" id="GO:0006865">
    <property type="term" value="P:amino acid transport"/>
    <property type="evidence" value="ECO:0007669"/>
    <property type="project" value="UniProtKB-KW"/>
</dbReference>
<dbReference type="Proteomes" id="UP000594903">
    <property type="component" value="Chromosome"/>
</dbReference>
<dbReference type="Pfam" id="PF13458">
    <property type="entry name" value="Peripla_BP_6"/>
    <property type="match status" value="1"/>
</dbReference>
<reference evidence="7 10" key="2">
    <citation type="submission" date="2020-12" db="EMBL/GenBank/DDBJ databases">
        <title>FDA dAtabase for Regulatory Grade micrObial Sequences (FDA-ARGOS): Supporting development and validation of Infectious Disease Dx tests.</title>
        <authorList>
            <person name="Sproer C."/>
            <person name="Gronow S."/>
            <person name="Severitt S."/>
            <person name="Schroder I."/>
            <person name="Tallon L."/>
            <person name="Sadzewicz L."/>
            <person name="Zhao X."/>
            <person name="Boylan J."/>
            <person name="Ott S."/>
            <person name="Bowen H."/>
            <person name="Vavikolanu K."/>
            <person name="Mehta A."/>
            <person name="Aluvathingal J."/>
            <person name="Nadendla S."/>
            <person name="Lowell S."/>
            <person name="Myers T."/>
            <person name="Yan Y."/>
            <person name="Sichtig H."/>
        </authorList>
    </citation>
    <scope>NUCLEOTIDE SEQUENCE [LARGE SCALE GENOMIC DNA]</scope>
    <source>
        <strain evidence="7 10">FDAARGOS_872</strain>
    </source>
</reference>
<feature type="domain" description="Leucine-binding protein" evidence="6">
    <location>
        <begin position="29"/>
        <end position="352"/>
    </location>
</feature>
<evidence type="ECO:0000256" key="4">
    <source>
        <dbReference type="ARBA" id="ARBA00022970"/>
    </source>
</evidence>
<name>A0A378XIZ5_9BURK</name>
<dbReference type="InterPro" id="IPR028082">
    <property type="entry name" value="Peripla_BP_I"/>
</dbReference>
<dbReference type="EMBL" id="CP065725">
    <property type="protein sequence ID" value="QPT39848.1"/>
    <property type="molecule type" value="Genomic_DNA"/>
</dbReference>
<feature type="signal peptide" evidence="5">
    <location>
        <begin position="1"/>
        <end position="26"/>
    </location>
</feature>
<feature type="chain" id="PRO_5016871704" evidence="5">
    <location>
        <begin position="27"/>
        <end position="374"/>
    </location>
</feature>
<organism evidence="8 9">
    <name type="scientific">Oligella ureolytica</name>
    <dbReference type="NCBI Taxonomy" id="90244"/>
    <lineage>
        <taxon>Bacteria</taxon>
        <taxon>Pseudomonadati</taxon>
        <taxon>Pseudomonadota</taxon>
        <taxon>Betaproteobacteria</taxon>
        <taxon>Burkholderiales</taxon>
        <taxon>Alcaligenaceae</taxon>
        <taxon>Oligella</taxon>
    </lineage>
</organism>
<evidence type="ECO:0000259" key="6">
    <source>
        <dbReference type="Pfam" id="PF13458"/>
    </source>
</evidence>
<evidence type="ECO:0000256" key="2">
    <source>
        <dbReference type="ARBA" id="ARBA00022448"/>
    </source>
</evidence>
<dbReference type="PANTHER" id="PTHR47151:SF3">
    <property type="entry name" value="LEUCINE-SPECIFIC-BINDING PROTEIN"/>
    <property type="match status" value="1"/>
</dbReference>
<accession>A0A378XIZ5</accession>
<keyword evidence="4" id="KW-0029">Amino-acid transport</keyword>
<keyword evidence="2" id="KW-0813">Transport</keyword>
<dbReference type="PANTHER" id="PTHR47151">
    <property type="entry name" value="LEU/ILE/VAL-BINDING ABC TRANSPORTER SUBUNIT"/>
    <property type="match status" value="1"/>
</dbReference>
<dbReference type="InterPro" id="IPR028081">
    <property type="entry name" value="Leu-bd"/>
</dbReference>
<dbReference type="SUPFAM" id="SSF53822">
    <property type="entry name" value="Periplasmic binding protein-like I"/>
    <property type="match status" value="1"/>
</dbReference>
<dbReference type="PRINTS" id="PR00337">
    <property type="entry name" value="LEUILEVALBP"/>
</dbReference>
<dbReference type="CDD" id="cd06342">
    <property type="entry name" value="PBP1_ABC_LIVBP-like"/>
    <property type="match status" value="1"/>
</dbReference>
<evidence type="ECO:0000313" key="7">
    <source>
        <dbReference type="EMBL" id="QPT39848.1"/>
    </source>
</evidence>
<protein>
    <submittedName>
        <fullName evidence="7">High-affinity branched-chain amino acid ABC transporter substrate-binding protein</fullName>
    </submittedName>
    <submittedName>
        <fullName evidence="8">Leucine-, isoleucine-, valine-, threonine-, and alanine-binding protein</fullName>
    </submittedName>
</protein>
<dbReference type="EMBL" id="UGSB01000001">
    <property type="protein sequence ID" value="SUA57764.1"/>
    <property type="molecule type" value="Genomic_DNA"/>
</dbReference>
<evidence type="ECO:0000313" key="9">
    <source>
        <dbReference type="Proteomes" id="UP000254603"/>
    </source>
</evidence>
<dbReference type="RefSeq" id="WP_018574694.1">
    <property type="nucleotide sequence ID" value="NZ_CP065725.1"/>
</dbReference>
<reference evidence="8 9" key="1">
    <citation type="submission" date="2018-06" db="EMBL/GenBank/DDBJ databases">
        <authorList>
            <consortium name="Pathogen Informatics"/>
            <person name="Doyle S."/>
        </authorList>
    </citation>
    <scope>NUCLEOTIDE SEQUENCE [LARGE SCALE GENOMIC DNA]</scope>
    <source>
        <strain evidence="8 9">NCTC11997</strain>
    </source>
</reference>
<dbReference type="STRING" id="1122619.GCA_000373745_01507"/>
<evidence type="ECO:0000256" key="3">
    <source>
        <dbReference type="ARBA" id="ARBA00022729"/>
    </source>
</evidence>
<dbReference type="InterPro" id="IPR000709">
    <property type="entry name" value="Leu_Ile_Val-bd"/>
</dbReference>
<comment type="similarity">
    <text evidence="1">Belongs to the leucine-binding protein family.</text>
</comment>
<evidence type="ECO:0000256" key="5">
    <source>
        <dbReference type="SAM" id="SignalP"/>
    </source>
</evidence>
<proteinExistence type="inferred from homology"/>
<dbReference type="AlphaFoldDB" id="A0A378XIZ5"/>
<keyword evidence="10" id="KW-1185">Reference proteome</keyword>
<keyword evidence="3 5" id="KW-0732">Signal</keyword>
<dbReference type="Proteomes" id="UP000254603">
    <property type="component" value="Unassembled WGS sequence"/>
</dbReference>